<keyword evidence="3" id="KW-0347">Helicase</keyword>
<evidence type="ECO:0000256" key="4">
    <source>
        <dbReference type="ARBA" id="ARBA00022840"/>
    </source>
</evidence>
<dbReference type="InterPro" id="IPR027417">
    <property type="entry name" value="P-loop_NTPase"/>
</dbReference>
<evidence type="ECO:0000313" key="8">
    <source>
        <dbReference type="EMBL" id="CAE0761948.1"/>
    </source>
</evidence>
<dbReference type="AlphaFoldDB" id="A0A7S4BCV7"/>
<dbReference type="GO" id="GO:0016787">
    <property type="term" value="F:hydrolase activity"/>
    <property type="evidence" value="ECO:0007669"/>
    <property type="project" value="UniProtKB-KW"/>
</dbReference>
<dbReference type="InterPro" id="IPR011545">
    <property type="entry name" value="DEAD/DEAH_box_helicase_dom"/>
</dbReference>
<evidence type="ECO:0000256" key="2">
    <source>
        <dbReference type="ARBA" id="ARBA00022801"/>
    </source>
</evidence>
<name>A0A7S4BCV7_CHRCT</name>
<evidence type="ECO:0000259" key="6">
    <source>
        <dbReference type="PROSITE" id="PS51192"/>
    </source>
</evidence>
<dbReference type="PANTHER" id="PTHR47960">
    <property type="entry name" value="DEAD-BOX ATP-DEPENDENT RNA HELICASE 50"/>
    <property type="match status" value="1"/>
</dbReference>
<dbReference type="SUPFAM" id="SSF52540">
    <property type="entry name" value="P-loop containing nucleoside triphosphate hydrolases"/>
    <property type="match status" value="1"/>
</dbReference>
<evidence type="ECO:0008006" key="9">
    <source>
        <dbReference type="Google" id="ProtNLM"/>
    </source>
</evidence>
<dbReference type="EMBL" id="HBIZ01023022">
    <property type="protein sequence ID" value="CAE0761948.1"/>
    <property type="molecule type" value="Transcribed_RNA"/>
</dbReference>
<dbReference type="PROSITE" id="PS51192">
    <property type="entry name" value="HELICASE_ATP_BIND_1"/>
    <property type="match status" value="1"/>
</dbReference>
<dbReference type="SMART" id="SM00487">
    <property type="entry name" value="DEXDc"/>
    <property type="match status" value="1"/>
</dbReference>
<evidence type="ECO:0000256" key="1">
    <source>
        <dbReference type="ARBA" id="ARBA00022741"/>
    </source>
</evidence>
<accession>A0A7S4BCV7</accession>
<dbReference type="Pfam" id="PF00271">
    <property type="entry name" value="Helicase_C"/>
    <property type="match status" value="1"/>
</dbReference>
<evidence type="ECO:0000256" key="5">
    <source>
        <dbReference type="SAM" id="MobiDB-lite"/>
    </source>
</evidence>
<protein>
    <recommendedName>
        <fullName evidence="9">RNA helicase</fullName>
    </recommendedName>
</protein>
<dbReference type="CDD" id="cd18787">
    <property type="entry name" value="SF2_C_DEAD"/>
    <property type="match status" value="1"/>
</dbReference>
<evidence type="ECO:0000259" key="7">
    <source>
        <dbReference type="PROSITE" id="PS51194"/>
    </source>
</evidence>
<reference evidence="8" key="1">
    <citation type="submission" date="2021-01" db="EMBL/GenBank/DDBJ databases">
        <authorList>
            <person name="Corre E."/>
            <person name="Pelletier E."/>
            <person name="Niang G."/>
            <person name="Scheremetjew M."/>
            <person name="Finn R."/>
            <person name="Kale V."/>
            <person name="Holt S."/>
            <person name="Cochrane G."/>
            <person name="Meng A."/>
            <person name="Brown T."/>
            <person name="Cohen L."/>
        </authorList>
    </citation>
    <scope>NUCLEOTIDE SEQUENCE</scope>
    <source>
        <strain evidence="8">CCMP645</strain>
    </source>
</reference>
<dbReference type="Gene3D" id="3.40.50.300">
    <property type="entry name" value="P-loop containing nucleotide triphosphate hydrolases"/>
    <property type="match status" value="2"/>
</dbReference>
<dbReference type="PROSITE" id="PS51194">
    <property type="entry name" value="HELICASE_CTER"/>
    <property type="match status" value="1"/>
</dbReference>
<feature type="domain" description="Helicase ATP-binding" evidence="6">
    <location>
        <begin position="33"/>
        <end position="257"/>
    </location>
</feature>
<dbReference type="Pfam" id="PF00270">
    <property type="entry name" value="DEAD"/>
    <property type="match status" value="1"/>
</dbReference>
<keyword evidence="1" id="KW-0547">Nucleotide-binding</keyword>
<dbReference type="InterPro" id="IPR014001">
    <property type="entry name" value="Helicase_ATP-bd"/>
</dbReference>
<evidence type="ECO:0000256" key="3">
    <source>
        <dbReference type="ARBA" id="ARBA00022806"/>
    </source>
</evidence>
<feature type="region of interest" description="Disordered" evidence="5">
    <location>
        <begin position="193"/>
        <end position="214"/>
    </location>
</feature>
<proteinExistence type="predicted"/>
<gene>
    <name evidence="8" type="ORF">PCAR00345_LOCUS14560</name>
</gene>
<dbReference type="SMART" id="SM00490">
    <property type="entry name" value="HELICc"/>
    <property type="match status" value="1"/>
</dbReference>
<keyword evidence="2" id="KW-0378">Hydrolase</keyword>
<sequence length="521" mass="58155">MASWRSLGLVEELCSAARKVGAEIPTQIQTIAIPKLLEGHHAAIAAATGTGKTLAYLLPMMQRIKQDEEARPEAKHQLQPRALVLAPTRDLVEQIHADAKALSHATKLRVRTMTEADRSSWARRRLEEEGSDLLMGTPESLLRAVSARKMSLRKVVSVTVDEADDVLLRGFYEPLVEVLRLCAPRSTFASLAEAKDDENKVARSTPSKGSMHLLHPSTNDAVLAAALRSTQVVFASATLAAEARHRIRSLCPDVELIVTSDLHKAPSTLKHSLLHVEGDKLMALLDLLKSERDESRRRGEKPEQMLIFCRGVQSCRAVHHTLSNALLNAGGYHSMMPSQLRRDSLQAFLNGTYTYLVATDIAARGLHMPKLKHIVNFDFPATSSLYLHRCGRTARMGSSGKVTSLVMKRESYMANALEKALSAQGQLHAVRPRDAAALKKPPPLPTRETLRREQWELRQQRMANFKAKKKLYHVKEASRQEKRGKRQVVMAKSYRHTLRSLQKHRALTNNKLLTSVLRPAF</sequence>
<organism evidence="8">
    <name type="scientific">Chrysotila carterae</name>
    <name type="common">Marine alga</name>
    <name type="synonym">Syracosphaera carterae</name>
    <dbReference type="NCBI Taxonomy" id="13221"/>
    <lineage>
        <taxon>Eukaryota</taxon>
        <taxon>Haptista</taxon>
        <taxon>Haptophyta</taxon>
        <taxon>Prymnesiophyceae</taxon>
        <taxon>Isochrysidales</taxon>
        <taxon>Isochrysidaceae</taxon>
        <taxon>Chrysotila</taxon>
    </lineage>
</organism>
<keyword evidence="4" id="KW-0067">ATP-binding</keyword>
<dbReference type="InterPro" id="IPR001650">
    <property type="entry name" value="Helicase_C-like"/>
</dbReference>
<dbReference type="GO" id="GO:0004386">
    <property type="term" value="F:helicase activity"/>
    <property type="evidence" value="ECO:0007669"/>
    <property type="project" value="UniProtKB-KW"/>
</dbReference>
<dbReference type="GO" id="GO:0003676">
    <property type="term" value="F:nucleic acid binding"/>
    <property type="evidence" value="ECO:0007669"/>
    <property type="project" value="InterPro"/>
</dbReference>
<feature type="domain" description="Helicase C-terminal" evidence="7">
    <location>
        <begin position="280"/>
        <end position="436"/>
    </location>
</feature>
<dbReference type="GO" id="GO:0005524">
    <property type="term" value="F:ATP binding"/>
    <property type="evidence" value="ECO:0007669"/>
    <property type="project" value="UniProtKB-KW"/>
</dbReference>